<feature type="domain" description="DUF4394" evidence="2">
    <location>
        <begin position="303"/>
        <end position="515"/>
    </location>
</feature>
<feature type="domain" description="DUF4394" evidence="2">
    <location>
        <begin position="58"/>
        <end position="273"/>
    </location>
</feature>
<organism evidence="3 4">
    <name type="scientific">Hymenobacter qilianensis</name>
    <dbReference type="NCBI Taxonomy" id="1385715"/>
    <lineage>
        <taxon>Bacteria</taxon>
        <taxon>Pseudomonadati</taxon>
        <taxon>Bacteroidota</taxon>
        <taxon>Cytophagia</taxon>
        <taxon>Cytophagales</taxon>
        <taxon>Hymenobacteraceae</taxon>
        <taxon>Hymenobacter</taxon>
    </lineage>
</organism>
<dbReference type="AlphaFoldDB" id="A0A7H0GRN1"/>
<dbReference type="PROSITE" id="PS51257">
    <property type="entry name" value="PROKAR_LIPOPROTEIN"/>
    <property type="match status" value="1"/>
</dbReference>
<keyword evidence="4" id="KW-1185">Reference proteome</keyword>
<keyword evidence="1" id="KW-0732">Signal</keyword>
<evidence type="ECO:0000313" key="4">
    <source>
        <dbReference type="Proteomes" id="UP000516093"/>
    </source>
</evidence>
<dbReference type="Pfam" id="PF14339">
    <property type="entry name" value="DUF4394"/>
    <property type="match status" value="2"/>
</dbReference>
<feature type="signal peptide" evidence="1">
    <location>
        <begin position="1"/>
        <end position="24"/>
    </location>
</feature>
<proteinExistence type="predicted"/>
<evidence type="ECO:0000313" key="3">
    <source>
        <dbReference type="EMBL" id="QNP50947.1"/>
    </source>
</evidence>
<reference evidence="3 4" key="1">
    <citation type="submission" date="2020-08" db="EMBL/GenBank/DDBJ databases">
        <title>Genome sequence of Hymenobacter qilianensis JCM 19763T.</title>
        <authorList>
            <person name="Hyun D.-W."/>
            <person name="Bae J.-W."/>
        </authorList>
    </citation>
    <scope>NUCLEOTIDE SEQUENCE [LARGE SCALE GENOMIC DNA]</scope>
    <source>
        <strain evidence="3 4">JCM 19763</strain>
    </source>
</reference>
<gene>
    <name evidence="3" type="ORF">H9L05_12370</name>
</gene>
<name>A0A7H0GRN1_9BACT</name>
<dbReference type="RefSeq" id="WP_187731252.1">
    <property type="nucleotide sequence ID" value="NZ_BMFN01000001.1"/>
</dbReference>
<dbReference type="InterPro" id="IPR025507">
    <property type="entry name" value="DUF4394"/>
</dbReference>
<protein>
    <submittedName>
        <fullName evidence="3">DUF4394 domain-containing protein</fullName>
    </submittedName>
</protein>
<dbReference type="EMBL" id="CP060784">
    <property type="protein sequence ID" value="QNP50947.1"/>
    <property type="molecule type" value="Genomic_DNA"/>
</dbReference>
<evidence type="ECO:0000256" key="1">
    <source>
        <dbReference type="SAM" id="SignalP"/>
    </source>
</evidence>
<sequence>MKKTVYFKKLGMCLLLLASLTSCEDILEQYFPKPTPPPSFPNLGLDIPFYTLSGGTKLDAYSTKAPAVRTASVDITGLQGGERILAIDFRPASGQLYGVSSANRIYIINHLTGRAHAVGSGAFMPALEGSLVGFDFNPTVDRIRIVTSTGQNLRLNPETGAGTIVDGTINGAAGAIITASAYTNNVAGASATVLYDLDPATDKLYRQDPPNNGMLAVVGDLKLGISGDGGFDIDAKSGTALGLFDVAGKPTLFTVNLNTGDTQPLAQYSQSLGYSGVAIPTQPVAYAVLANYRNTNPIKFNDLVIFNPTNPTARVSKPITGLLTNEFIQGIDFRPANGQIYAITTNYRLVTINAATAAATFVGSLDVVFADFFLGFDFNPVTDEIRIVEGYTNANLRVNPLDATVTRDRGLNPNFNGFRPFVGAVAYDNNFVGATTTNLYVIDANSLYLQNPPNAGTLVEIGPLGMRAGRTDFDIGSTSNSAYAIMNRSGSSNITTGLYTINLSTGRATLVSDVSLFVPNSDRDISGFTMGLGF</sequence>
<evidence type="ECO:0000259" key="2">
    <source>
        <dbReference type="Pfam" id="PF14339"/>
    </source>
</evidence>
<dbReference type="Proteomes" id="UP000516093">
    <property type="component" value="Chromosome"/>
</dbReference>
<accession>A0A7H0GRN1</accession>
<dbReference type="KEGG" id="hqi:H9L05_12370"/>
<feature type="chain" id="PRO_5028866637" evidence="1">
    <location>
        <begin position="25"/>
        <end position="534"/>
    </location>
</feature>